<comment type="caution">
    <text evidence="2">The sequence shown here is derived from an EMBL/GenBank/DDBJ whole genome shotgun (WGS) entry which is preliminary data.</text>
</comment>
<dbReference type="EMBL" id="MU865949">
    <property type="protein sequence ID" value="KAK4447543.1"/>
    <property type="molecule type" value="Genomic_DNA"/>
</dbReference>
<sequence length="167" mass="18316">MLPLTLTTLLLPLPAPTPPVRTGYVATEILPYNVTGFAAGAVILSNRVYYHFNVSYDPDLPEVQCSALGTTLSEELSSIPETVCGDAKLGVSFKWTRHPDGSADLLVKRDFHGDADKDAAIEEAVHAVAKNETVIVGMGEFARAVYDGPEDFTLRAWRFYNESERRV</sequence>
<feature type="signal peptide" evidence="1">
    <location>
        <begin position="1"/>
        <end position="22"/>
    </location>
</feature>
<proteinExistence type="predicted"/>
<evidence type="ECO:0000313" key="2">
    <source>
        <dbReference type="EMBL" id="KAK4447543.1"/>
    </source>
</evidence>
<name>A0AAV9GH75_9PEZI</name>
<dbReference type="Proteomes" id="UP001321760">
    <property type="component" value="Unassembled WGS sequence"/>
</dbReference>
<keyword evidence="3" id="KW-1185">Reference proteome</keyword>
<accession>A0AAV9GH75</accession>
<feature type="chain" id="PRO_5043317209" description="Ecp2 effector protein domain-containing protein" evidence="1">
    <location>
        <begin position="23"/>
        <end position="167"/>
    </location>
</feature>
<evidence type="ECO:0008006" key="4">
    <source>
        <dbReference type="Google" id="ProtNLM"/>
    </source>
</evidence>
<dbReference type="AlphaFoldDB" id="A0AAV9GH75"/>
<reference evidence="2" key="2">
    <citation type="submission" date="2023-05" db="EMBL/GenBank/DDBJ databases">
        <authorList>
            <consortium name="Lawrence Berkeley National Laboratory"/>
            <person name="Steindorff A."/>
            <person name="Hensen N."/>
            <person name="Bonometti L."/>
            <person name="Westerberg I."/>
            <person name="Brannstrom I.O."/>
            <person name="Guillou S."/>
            <person name="Cros-Aarteil S."/>
            <person name="Calhoun S."/>
            <person name="Haridas S."/>
            <person name="Kuo A."/>
            <person name="Mondo S."/>
            <person name="Pangilinan J."/>
            <person name="Riley R."/>
            <person name="Labutti K."/>
            <person name="Andreopoulos B."/>
            <person name="Lipzen A."/>
            <person name="Chen C."/>
            <person name="Yanf M."/>
            <person name="Daum C."/>
            <person name="Ng V."/>
            <person name="Clum A."/>
            <person name="Ohm R."/>
            <person name="Martin F."/>
            <person name="Silar P."/>
            <person name="Natvig D."/>
            <person name="Lalanne C."/>
            <person name="Gautier V."/>
            <person name="Ament-Velasquez S.L."/>
            <person name="Kruys A."/>
            <person name="Hutchinson M.I."/>
            <person name="Powell A.J."/>
            <person name="Barry K."/>
            <person name="Miller A.N."/>
            <person name="Grigoriev I.V."/>
            <person name="Debuchy R."/>
            <person name="Gladieux P."/>
            <person name="Thoren M.H."/>
            <person name="Johannesson H."/>
        </authorList>
    </citation>
    <scope>NUCLEOTIDE SEQUENCE</scope>
    <source>
        <strain evidence="2">PSN243</strain>
    </source>
</reference>
<evidence type="ECO:0000313" key="3">
    <source>
        <dbReference type="Proteomes" id="UP001321760"/>
    </source>
</evidence>
<organism evidence="2 3">
    <name type="scientific">Podospora aff. communis PSN243</name>
    <dbReference type="NCBI Taxonomy" id="3040156"/>
    <lineage>
        <taxon>Eukaryota</taxon>
        <taxon>Fungi</taxon>
        <taxon>Dikarya</taxon>
        <taxon>Ascomycota</taxon>
        <taxon>Pezizomycotina</taxon>
        <taxon>Sordariomycetes</taxon>
        <taxon>Sordariomycetidae</taxon>
        <taxon>Sordariales</taxon>
        <taxon>Podosporaceae</taxon>
        <taxon>Podospora</taxon>
    </lineage>
</organism>
<evidence type="ECO:0000256" key="1">
    <source>
        <dbReference type="SAM" id="SignalP"/>
    </source>
</evidence>
<protein>
    <recommendedName>
        <fullName evidence="4">Ecp2 effector protein domain-containing protein</fullName>
    </recommendedName>
</protein>
<gene>
    <name evidence="2" type="ORF">QBC34DRAFT_427291</name>
</gene>
<keyword evidence="1" id="KW-0732">Signal</keyword>
<reference evidence="2" key="1">
    <citation type="journal article" date="2023" name="Mol. Phylogenet. Evol.">
        <title>Genome-scale phylogeny and comparative genomics of the fungal order Sordariales.</title>
        <authorList>
            <person name="Hensen N."/>
            <person name="Bonometti L."/>
            <person name="Westerberg I."/>
            <person name="Brannstrom I.O."/>
            <person name="Guillou S."/>
            <person name="Cros-Aarteil S."/>
            <person name="Calhoun S."/>
            <person name="Haridas S."/>
            <person name="Kuo A."/>
            <person name="Mondo S."/>
            <person name="Pangilinan J."/>
            <person name="Riley R."/>
            <person name="LaButti K."/>
            <person name="Andreopoulos B."/>
            <person name="Lipzen A."/>
            <person name="Chen C."/>
            <person name="Yan M."/>
            <person name="Daum C."/>
            <person name="Ng V."/>
            <person name="Clum A."/>
            <person name="Steindorff A."/>
            <person name="Ohm R.A."/>
            <person name="Martin F."/>
            <person name="Silar P."/>
            <person name="Natvig D.O."/>
            <person name="Lalanne C."/>
            <person name="Gautier V."/>
            <person name="Ament-Velasquez S.L."/>
            <person name="Kruys A."/>
            <person name="Hutchinson M.I."/>
            <person name="Powell A.J."/>
            <person name="Barry K."/>
            <person name="Miller A.N."/>
            <person name="Grigoriev I.V."/>
            <person name="Debuchy R."/>
            <person name="Gladieux P."/>
            <person name="Hiltunen Thoren M."/>
            <person name="Johannesson H."/>
        </authorList>
    </citation>
    <scope>NUCLEOTIDE SEQUENCE</scope>
    <source>
        <strain evidence="2">PSN243</strain>
    </source>
</reference>